<dbReference type="InterPro" id="IPR023214">
    <property type="entry name" value="HAD_sf"/>
</dbReference>
<dbReference type="InterPro" id="IPR010036">
    <property type="entry name" value="MDP_1_eu_arc"/>
</dbReference>
<accession>A0A023B5W0</accession>
<dbReference type="AlphaFoldDB" id="A0A023B5W0"/>
<organism evidence="1 2">
    <name type="scientific">Gregarina niphandrodes</name>
    <name type="common">Septate eugregarine</name>
    <dbReference type="NCBI Taxonomy" id="110365"/>
    <lineage>
        <taxon>Eukaryota</taxon>
        <taxon>Sar</taxon>
        <taxon>Alveolata</taxon>
        <taxon>Apicomplexa</taxon>
        <taxon>Conoidasida</taxon>
        <taxon>Gregarinasina</taxon>
        <taxon>Eugregarinorida</taxon>
        <taxon>Gregarinidae</taxon>
        <taxon>Gregarina</taxon>
    </lineage>
</organism>
<dbReference type="Gene3D" id="3.40.50.1000">
    <property type="entry name" value="HAD superfamily/HAD-like"/>
    <property type="match status" value="1"/>
</dbReference>
<protein>
    <submittedName>
        <fullName evidence="1">Acid phosphatase</fullName>
    </submittedName>
</protein>
<keyword evidence="2" id="KW-1185">Reference proteome</keyword>
<dbReference type="OrthoDB" id="2865258at2759"/>
<proteinExistence type="predicted"/>
<gene>
    <name evidence="1" type="ORF">GNI_086870</name>
</gene>
<dbReference type="PANTHER" id="PTHR17901">
    <property type="entry name" value="MAGNESIUM-DEPENDENT PHOSPHATASE 1 MDP1"/>
    <property type="match status" value="1"/>
</dbReference>
<evidence type="ECO:0000313" key="2">
    <source>
        <dbReference type="Proteomes" id="UP000019763"/>
    </source>
</evidence>
<sequence length="223" mass="24287">MSWLQFAQSLDLSSERDIGILLQALPCQGLFSDIAAKWTSDAEKKGKRAPRGKVSSAAVNAAPLEEELAAVETSASAVSTLSSSVSTAPTAPTIPETLEFGTTARRARGVYMQVGWASRPFVTTWSPEALGILPLKRSNAILGKGGSFRTVARYSEIYPGDKTTHLTRISRAAKCNPNEMVFYDNERRNIDSAEALQVLAVYTPRGLTWNNFLEGLFRYNGHS</sequence>
<dbReference type="PANTHER" id="PTHR17901:SF14">
    <property type="entry name" value="MAGNESIUM-DEPENDENT PHOSPHATASE 1"/>
    <property type="match status" value="1"/>
</dbReference>
<dbReference type="RefSeq" id="XP_011130683.1">
    <property type="nucleotide sequence ID" value="XM_011132381.1"/>
</dbReference>
<dbReference type="GeneID" id="22913095"/>
<dbReference type="GO" id="GO:0003993">
    <property type="term" value="F:acid phosphatase activity"/>
    <property type="evidence" value="ECO:0007669"/>
    <property type="project" value="TreeGrafter"/>
</dbReference>
<dbReference type="Pfam" id="PF12689">
    <property type="entry name" value="Acid_PPase"/>
    <property type="match status" value="1"/>
</dbReference>
<evidence type="ECO:0000313" key="1">
    <source>
        <dbReference type="EMBL" id="EZG63421.1"/>
    </source>
</evidence>
<dbReference type="EMBL" id="AFNH02000653">
    <property type="protein sequence ID" value="EZG63421.1"/>
    <property type="molecule type" value="Genomic_DNA"/>
</dbReference>
<dbReference type="Proteomes" id="UP000019763">
    <property type="component" value="Unassembled WGS sequence"/>
</dbReference>
<comment type="caution">
    <text evidence="1">The sequence shown here is derived from an EMBL/GenBank/DDBJ whole genome shotgun (WGS) entry which is preliminary data.</text>
</comment>
<name>A0A023B5W0_GRENI</name>
<reference evidence="1" key="1">
    <citation type="submission" date="2013-12" db="EMBL/GenBank/DDBJ databases">
        <authorList>
            <person name="Omoto C.K."/>
            <person name="Sibley D."/>
            <person name="Venepally P."/>
            <person name="Hadjithomas M."/>
            <person name="Karamycheva S."/>
            <person name="Brunk B."/>
            <person name="Roos D."/>
            <person name="Caler E."/>
            <person name="Lorenzi H."/>
        </authorList>
    </citation>
    <scope>NUCLEOTIDE SEQUENCE</scope>
</reference>
<dbReference type="VEuPathDB" id="CryptoDB:GNI_086870"/>